<keyword evidence="4" id="KW-1185">Reference proteome</keyword>
<sequence length="257" mass="28482">MDKVQSSFTFLFLLLMECPLHLCLPYAGYKQSPTPTNVTKQPKLSSKATRLSQIQGASSRPRVSDYGKDDTPEPTKNNHGFIAHSIAHNTDTWNAALIPHRPALVQVIVIAGIALSIALLCGLAIFYVVYRLVQAEEKQQLALLYKNVRIPLLGDEEEGSEDEGQDESTYLLPENEKELEKFIHSVIRSKRRKHLEKKRLKEQDFIEQTAVEHAVHAAEAGSARARERGPCGGDCGAPEPAHPAEPAERSGKAARRT</sequence>
<dbReference type="Proteomes" id="UP000694910">
    <property type="component" value="Unplaced"/>
</dbReference>
<dbReference type="GeneID" id="101395274"/>
<evidence type="ECO:0000256" key="3">
    <source>
        <dbReference type="SAM" id="SignalP"/>
    </source>
</evidence>
<keyword evidence="2" id="KW-0812">Transmembrane</keyword>
<accession>A0ABM1DD59</accession>
<dbReference type="PANTHER" id="PTHR38000">
    <property type="entry name" value="RIKEN CDNA 2900092C05"/>
    <property type="match status" value="1"/>
</dbReference>
<feature type="chain" id="PRO_5045585995" evidence="3">
    <location>
        <begin position="24"/>
        <end position="257"/>
    </location>
</feature>
<keyword evidence="2" id="KW-0472">Membrane</keyword>
<evidence type="ECO:0000313" key="4">
    <source>
        <dbReference type="Proteomes" id="UP000694910"/>
    </source>
</evidence>
<dbReference type="InterPro" id="IPR037549">
    <property type="entry name" value="C19orf18"/>
</dbReference>
<reference evidence="5" key="1">
    <citation type="submission" date="2025-08" db="UniProtKB">
        <authorList>
            <consortium name="RefSeq"/>
        </authorList>
    </citation>
    <scope>IDENTIFICATION</scope>
</reference>
<proteinExistence type="predicted"/>
<dbReference type="Pfam" id="PF17686">
    <property type="entry name" value="DUF5534"/>
    <property type="match status" value="1"/>
</dbReference>
<feature type="transmembrane region" description="Helical" evidence="2">
    <location>
        <begin position="103"/>
        <end position="130"/>
    </location>
</feature>
<gene>
    <name evidence="5" type="primary">LOC101395274</name>
</gene>
<organism evidence="4 5">
    <name type="scientific">Ceratotherium simum simum</name>
    <name type="common">Southern white rhinoceros</name>
    <dbReference type="NCBI Taxonomy" id="73337"/>
    <lineage>
        <taxon>Eukaryota</taxon>
        <taxon>Metazoa</taxon>
        <taxon>Chordata</taxon>
        <taxon>Craniata</taxon>
        <taxon>Vertebrata</taxon>
        <taxon>Euteleostomi</taxon>
        <taxon>Mammalia</taxon>
        <taxon>Eutheria</taxon>
        <taxon>Laurasiatheria</taxon>
        <taxon>Perissodactyla</taxon>
        <taxon>Rhinocerotidae</taxon>
        <taxon>Ceratotherium</taxon>
    </lineage>
</organism>
<keyword evidence="3" id="KW-0732">Signal</keyword>
<evidence type="ECO:0000256" key="2">
    <source>
        <dbReference type="SAM" id="Phobius"/>
    </source>
</evidence>
<name>A0ABM1DD59_CERSS</name>
<dbReference type="RefSeq" id="XP_014649740.1">
    <property type="nucleotide sequence ID" value="XM_014794254.1"/>
</dbReference>
<protein>
    <submittedName>
        <fullName evidence="5">Uncharacterized protein C19orf18 homolog</fullName>
    </submittedName>
</protein>
<feature type="compositionally biased region" description="Basic and acidic residues" evidence="1">
    <location>
        <begin position="62"/>
        <end position="73"/>
    </location>
</feature>
<evidence type="ECO:0000256" key="1">
    <source>
        <dbReference type="SAM" id="MobiDB-lite"/>
    </source>
</evidence>
<feature type="compositionally biased region" description="Polar residues" evidence="1">
    <location>
        <begin position="35"/>
        <end position="58"/>
    </location>
</feature>
<feature type="signal peptide" evidence="3">
    <location>
        <begin position="1"/>
        <end position="23"/>
    </location>
</feature>
<feature type="region of interest" description="Disordered" evidence="1">
    <location>
        <begin position="35"/>
        <end position="75"/>
    </location>
</feature>
<keyword evidence="2" id="KW-1133">Transmembrane helix</keyword>
<feature type="region of interest" description="Disordered" evidence="1">
    <location>
        <begin position="217"/>
        <end position="257"/>
    </location>
</feature>
<dbReference type="PANTHER" id="PTHR38000:SF1">
    <property type="entry name" value="RIKEN CDNA 2900092C05 GENE"/>
    <property type="match status" value="1"/>
</dbReference>
<evidence type="ECO:0000313" key="5">
    <source>
        <dbReference type="RefSeq" id="XP_014649740.1"/>
    </source>
</evidence>